<name>A0A060T3N5_BLAAD</name>
<dbReference type="EMBL" id="HG937693">
    <property type="protein sequence ID" value="CDP35685.1"/>
    <property type="molecule type" value="Genomic_DNA"/>
</dbReference>
<evidence type="ECO:0000313" key="1">
    <source>
        <dbReference type="EMBL" id="CDP35685.1"/>
    </source>
</evidence>
<protein>
    <submittedName>
        <fullName evidence="1">ARAD1C41096p</fullName>
    </submittedName>
</protein>
<sequence length="218" mass="23818">MPVLSPSPPPKGPRGHICALSGLPTPQLNYSHGGCPKCIKPPAEVSGPVRYIASLFPSSIPPPSLIALEIILLRARASPYTTVALIGCIIDALSTKFYRNWINGPVVQEDPAMALPEVIFVGVLSIAEKFLNDTTWGMRELWTMAQSVLVGQKGSAFASRSCKLGQLEMALLEELDYRFAPLLANRGLEFMVRQFLDWGEIINYPLANSDAIEQRLIA</sequence>
<accession>A0A060T3N5</accession>
<proteinExistence type="predicted"/>
<gene>
    <name evidence="1" type="ORF">GNLVRS02_ARAD1C41096g</name>
</gene>
<organism evidence="1">
    <name type="scientific">Blastobotrys adeninivorans</name>
    <name type="common">Yeast</name>
    <name type="synonym">Arxula adeninivorans</name>
    <dbReference type="NCBI Taxonomy" id="409370"/>
    <lineage>
        <taxon>Eukaryota</taxon>
        <taxon>Fungi</taxon>
        <taxon>Dikarya</taxon>
        <taxon>Ascomycota</taxon>
        <taxon>Saccharomycotina</taxon>
        <taxon>Dipodascomycetes</taxon>
        <taxon>Dipodascales</taxon>
        <taxon>Trichomonascaceae</taxon>
        <taxon>Blastobotrys</taxon>
    </lineage>
</organism>
<dbReference type="AlphaFoldDB" id="A0A060T3N5"/>
<reference evidence="1" key="2">
    <citation type="submission" date="2014-06" db="EMBL/GenBank/DDBJ databases">
        <title>The complete genome of Blastobotrys (Arxula) adeninivorans LS3 - a yeast of biotechnological interest.</title>
        <authorList>
            <person name="Kunze G."/>
            <person name="Gaillardin C."/>
            <person name="Czernicka M."/>
            <person name="Durrens P."/>
            <person name="Martin T."/>
            <person name="Boer E."/>
            <person name="Gabaldon T."/>
            <person name="Cruz J."/>
            <person name="Talla E."/>
            <person name="Marck C."/>
            <person name="Goffeau A."/>
            <person name="Barbe V."/>
            <person name="Baret P."/>
            <person name="Baronian K."/>
            <person name="Beier S."/>
            <person name="Bleykasten C."/>
            <person name="Bode R."/>
            <person name="Casaregola S."/>
            <person name="Despons L."/>
            <person name="Fairhead C."/>
            <person name="Giersberg M."/>
            <person name="Gierski P."/>
            <person name="Hahnel U."/>
            <person name="Hartmann A."/>
            <person name="Jankowska D."/>
            <person name="Jubin C."/>
            <person name="Jung P."/>
            <person name="Lafontaine I."/>
            <person name="Leh-Louis V."/>
            <person name="Lemaire M."/>
            <person name="Marcet-Houben M."/>
            <person name="Mascher M."/>
            <person name="Morel G."/>
            <person name="Richard G.-F."/>
            <person name="Riechen J."/>
            <person name="Sacerdot C."/>
            <person name="Sarkar A."/>
            <person name="Savel G."/>
            <person name="Schacherer J."/>
            <person name="Sherman D."/>
            <person name="Straub M.-L."/>
            <person name="Stein N."/>
            <person name="Thierry A."/>
            <person name="Trautwein-Schult A."/>
            <person name="Westhof E."/>
            <person name="Worch S."/>
            <person name="Dujon B."/>
            <person name="Souciet J.-L."/>
            <person name="Wincker P."/>
            <person name="Scholz U."/>
            <person name="Neuveglise N."/>
        </authorList>
    </citation>
    <scope>NUCLEOTIDE SEQUENCE</scope>
    <source>
        <strain evidence="1">LS3</strain>
    </source>
</reference>
<reference evidence="1" key="1">
    <citation type="submission" date="2014-02" db="EMBL/GenBank/DDBJ databases">
        <authorList>
            <person name="Genoscope - CEA"/>
        </authorList>
    </citation>
    <scope>NUCLEOTIDE SEQUENCE</scope>
    <source>
        <strain evidence="1">LS3</strain>
    </source>
</reference>